<dbReference type="OrthoDB" id="1646880at2"/>
<dbReference type="GO" id="GO:0003677">
    <property type="term" value="F:DNA binding"/>
    <property type="evidence" value="ECO:0007669"/>
    <property type="project" value="UniProtKB-KW"/>
</dbReference>
<dbReference type="KEGG" id="pseg:D3H65_22085"/>
<keyword evidence="4" id="KW-0238">DNA-binding</keyword>
<evidence type="ECO:0000313" key="4">
    <source>
        <dbReference type="EMBL" id="AXY78728.1"/>
    </source>
</evidence>
<dbReference type="PROSITE" id="PS50930">
    <property type="entry name" value="HTH_LYTTR"/>
    <property type="match status" value="1"/>
</dbReference>
<accession>A0A3B7MX88</accession>
<dbReference type="InterPro" id="IPR001789">
    <property type="entry name" value="Sig_transdc_resp-reg_receiver"/>
</dbReference>
<dbReference type="Gene3D" id="2.40.50.1020">
    <property type="entry name" value="LytTr DNA-binding domain"/>
    <property type="match status" value="1"/>
</dbReference>
<sequence length="249" mass="28661">MIRCVIVDDENNCIEMLEWLLKTYCPQVTIDAMCTSAEQGLEAINRHKPDVVFLDIEMPRMNGFDMLEQFDKLSFDVVFTTAYDKFAIKAFRYSALNYLLKPIDPDDLKETIRRLEEKQSIPTREQIDLLLQNVKNVSKTTIPRIALTTNDGMIFVSTQDIIYCEAESNYTNIVLAGGKKIMVSKVLKDIDEALAGPDFFRVHNSFLINLNHIKKFVRGEGGYVVMDDNATISISRSRRQEFMELFSKF</sequence>
<reference evidence="4 5" key="1">
    <citation type="submission" date="2018-09" db="EMBL/GenBank/DDBJ databases">
        <title>Genome sequencing of strain 6GH32-13.</title>
        <authorList>
            <person name="Weon H.-Y."/>
            <person name="Heo J."/>
            <person name="Kwon S.-W."/>
        </authorList>
    </citation>
    <scope>NUCLEOTIDE SEQUENCE [LARGE SCALE GENOMIC DNA]</scope>
    <source>
        <strain evidence="4 5">5GH32-13</strain>
    </source>
</reference>
<protein>
    <submittedName>
        <fullName evidence="4">DNA-binding response regulator</fullName>
    </submittedName>
</protein>
<dbReference type="Gene3D" id="3.40.50.2300">
    <property type="match status" value="1"/>
</dbReference>
<proteinExistence type="predicted"/>
<evidence type="ECO:0000256" key="1">
    <source>
        <dbReference type="PROSITE-ProRule" id="PRU00169"/>
    </source>
</evidence>
<dbReference type="SMART" id="SM00850">
    <property type="entry name" value="LytTR"/>
    <property type="match status" value="1"/>
</dbReference>
<name>A0A3B7MX88_9BACT</name>
<dbReference type="InterPro" id="IPR007492">
    <property type="entry name" value="LytTR_DNA-bd_dom"/>
</dbReference>
<evidence type="ECO:0000259" key="2">
    <source>
        <dbReference type="PROSITE" id="PS50110"/>
    </source>
</evidence>
<feature type="domain" description="HTH LytTR-type" evidence="3">
    <location>
        <begin position="145"/>
        <end position="248"/>
    </location>
</feature>
<dbReference type="EMBL" id="CP032157">
    <property type="protein sequence ID" value="AXY78728.1"/>
    <property type="molecule type" value="Genomic_DNA"/>
</dbReference>
<dbReference type="PANTHER" id="PTHR37299">
    <property type="entry name" value="TRANSCRIPTIONAL REGULATOR-RELATED"/>
    <property type="match status" value="1"/>
</dbReference>
<gene>
    <name evidence="4" type="ORF">D3H65_22085</name>
</gene>
<dbReference type="SMART" id="SM00448">
    <property type="entry name" value="REC"/>
    <property type="match status" value="1"/>
</dbReference>
<evidence type="ECO:0000313" key="5">
    <source>
        <dbReference type="Proteomes" id="UP000263900"/>
    </source>
</evidence>
<dbReference type="SUPFAM" id="SSF52172">
    <property type="entry name" value="CheY-like"/>
    <property type="match status" value="1"/>
</dbReference>
<feature type="modified residue" description="4-aspartylphosphate" evidence="1">
    <location>
        <position position="55"/>
    </location>
</feature>
<dbReference type="GO" id="GO:0000156">
    <property type="term" value="F:phosphorelay response regulator activity"/>
    <property type="evidence" value="ECO:0007669"/>
    <property type="project" value="InterPro"/>
</dbReference>
<dbReference type="AlphaFoldDB" id="A0A3B7MX88"/>
<feature type="domain" description="Response regulatory" evidence="2">
    <location>
        <begin position="3"/>
        <end position="116"/>
    </location>
</feature>
<dbReference type="Proteomes" id="UP000263900">
    <property type="component" value="Chromosome"/>
</dbReference>
<evidence type="ECO:0000259" key="3">
    <source>
        <dbReference type="PROSITE" id="PS50930"/>
    </source>
</evidence>
<keyword evidence="1" id="KW-0597">Phosphoprotein</keyword>
<dbReference type="PANTHER" id="PTHR37299:SF1">
    <property type="entry name" value="STAGE 0 SPORULATION PROTEIN A HOMOLOG"/>
    <property type="match status" value="1"/>
</dbReference>
<keyword evidence="5" id="KW-1185">Reference proteome</keyword>
<dbReference type="Pfam" id="PF00072">
    <property type="entry name" value="Response_reg"/>
    <property type="match status" value="1"/>
</dbReference>
<dbReference type="InterPro" id="IPR046947">
    <property type="entry name" value="LytR-like"/>
</dbReference>
<dbReference type="InterPro" id="IPR011006">
    <property type="entry name" value="CheY-like_superfamily"/>
</dbReference>
<dbReference type="Pfam" id="PF04397">
    <property type="entry name" value="LytTR"/>
    <property type="match status" value="1"/>
</dbReference>
<organism evidence="4 5">
    <name type="scientific">Paraflavitalea soli</name>
    <dbReference type="NCBI Taxonomy" id="2315862"/>
    <lineage>
        <taxon>Bacteria</taxon>
        <taxon>Pseudomonadati</taxon>
        <taxon>Bacteroidota</taxon>
        <taxon>Chitinophagia</taxon>
        <taxon>Chitinophagales</taxon>
        <taxon>Chitinophagaceae</taxon>
        <taxon>Paraflavitalea</taxon>
    </lineage>
</organism>
<dbReference type="PROSITE" id="PS50110">
    <property type="entry name" value="RESPONSE_REGULATORY"/>
    <property type="match status" value="1"/>
</dbReference>
<dbReference type="RefSeq" id="WP_119054604.1">
    <property type="nucleotide sequence ID" value="NZ_CP032157.1"/>
</dbReference>